<organism evidence="1 2">
    <name type="scientific">Hermanssonia centrifuga</name>
    <dbReference type="NCBI Taxonomy" id="98765"/>
    <lineage>
        <taxon>Eukaryota</taxon>
        <taxon>Fungi</taxon>
        <taxon>Dikarya</taxon>
        <taxon>Basidiomycota</taxon>
        <taxon>Agaricomycotina</taxon>
        <taxon>Agaricomycetes</taxon>
        <taxon>Polyporales</taxon>
        <taxon>Meruliaceae</taxon>
        <taxon>Hermanssonia</taxon>
    </lineage>
</organism>
<name>A0A4S4KQH2_9APHY</name>
<dbReference type="AlphaFoldDB" id="A0A4S4KQH2"/>
<protein>
    <submittedName>
        <fullName evidence="1">Uncharacterized protein</fullName>
    </submittedName>
</protein>
<dbReference type="EMBL" id="SGPJ01000093">
    <property type="protein sequence ID" value="THG99069.1"/>
    <property type="molecule type" value="Genomic_DNA"/>
</dbReference>
<gene>
    <name evidence="1" type="ORF">EW026_g3209</name>
</gene>
<proteinExistence type="predicted"/>
<comment type="caution">
    <text evidence="1">The sequence shown here is derived from an EMBL/GenBank/DDBJ whole genome shotgun (WGS) entry which is preliminary data.</text>
</comment>
<dbReference type="Proteomes" id="UP000309038">
    <property type="component" value="Unassembled WGS sequence"/>
</dbReference>
<sequence length="45" mass="4884">MTSAQLAQVADVAGKEFDNFVVIGGGVISRSSLRYYRQIGPRVII</sequence>
<keyword evidence="2" id="KW-1185">Reference proteome</keyword>
<evidence type="ECO:0000313" key="1">
    <source>
        <dbReference type="EMBL" id="THG99069.1"/>
    </source>
</evidence>
<reference evidence="1 2" key="1">
    <citation type="submission" date="2019-02" db="EMBL/GenBank/DDBJ databases">
        <title>Genome sequencing of the rare red list fungi Phlebia centrifuga.</title>
        <authorList>
            <person name="Buettner E."/>
            <person name="Kellner H."/>
        </authorList>
    </citation>
    <scope>NUCLEOTIDE SEQUENCE [LARGE SCALE GENOMIC DNA]</scope>
    <source>
        <strain evidence="1 2">DSM 108282</strain>
    </source>
</reference>
<evidence type="ECO:0000313" key="2">
    <source>
        <dbReference type="Proteomes" id="UP000309038"/>
    </source>
</evidence>
<accession>A0A4S4KQH2</accession>